<dbReference type="STRING" id="322710.Avin_29390"/>
<dbReference type="InterPro" id="IPR015168">
    <property type="entry name" value="SsuA/THI5"/>
</dbReference>
<evidence type="ECO:0000256" key="1">
    <source>
        <dbReference type="SAM" id="SignalP"/>
    </source>
</evidence>
<dbReference type="SUPFAM" id="SSF53850">
    <property type="entry name" value="Periplasmic binding protein-like II"/>
    <property type="match status" value="1"/>
</dbReference>
<protein>
    <submittedName>
        <fullName evidence="3">ABC-type nitrate/sulfonate/bicarbonate transport system,substrate binding component</fullName>
    </submittedName>
</protein>
<dbReference type="PANTHER" id="PTHR30024:SF42">
    <property type="entry name" value="ALIPHATIC SULFONATES-BINDING PROTEIN-RELATED"/>
    <property type="match status" value="1"/>
</dbReference>
<evidence type="ECO:0000259" key="2">
    <source>
        <dbReference type="Pfam" id="PF09084"/>
    </source>
</evidence>
<keyword evidence="4" id="KW-1185">Reference proteome</keyword>
<dbReference type="Pfam" id="PF09084">
    <property type="entry name" value="NMT1"/>
    <property type="match status" value="1"/>
</dbReference>
<feature type="domain" description="SsuA/THI5-like" evidence="2">
    <location>
        <begin position="75"/>
        <end position="272"/>
    </location>
</feature>
<dbReference type="RefSeq" id="WP_012701493.1">
    <property type="nucleotide sequence ID" value="NC_012560.1"/>
</dbReference>
<evidence type="ECO:0000313" key="4">
    <source>
        <dbReference type="Proteomes" id="UP000002424"/>
    </source>
</evidence>
<dbReference type="EMBL" id="CP001157">
    <property type="protein sequence ID" value="ACO79106.1"/>
    <property type="molecule type" value="Genomic_DNA"/>
</dbReference>
<dbReference type="GeneID" id="88186041"/>
<organism evidence="3 4">
    <name type="scientific">Azotobacter vinelandii (strain DJ / ATCC BAA-1303)</name>
    <dbReference type="NCBI Taxonomy" id="322710"/>
    <lineage>
        <taxon>Bacteria</taxon>
        <taxon>Pseudomonadati</taxon>
        <taxon>Pseudomonadota</taxon>
        <taxon>Gammaproteobacteria</taxon>
        <taxon>Pseudomonadales</taxon>
        <taxon>Pseudomonadaceae</taxon>
        <taxon>Azotobacter</taxon>
    </lineage>
</organism>
<dbReference type="PANTHER" id="PTHR30024">
    <property type="entry name" value="ALIPHATIC SULFONATES-BINDING PROTEIN-RELATED"/>
    <property type="match status" value="1"/>
</dbReference>
<reference evidence="3 4" key="1">
    <citation type="journal article" date="2009" name="J. Bacteriol.">
        <title>Genome sequence of Azotobacter vinelandii, an obligate aerobe specialized to support diverse anaerobic metabolic processes.</title>
        <authorList>
            <person name="Setubal J.C."/>
            <person name="dos Santos P."/>
            <person name="Goldman B.S."/>
            <person name="Ertesvag H."/>
            <person name="Espin G."/>
            <person name="Rubio L.M."/>
            <person name="Valla S."/>
            <person name="Almeida N.F."/>
            <person name="Balasubramanian D."/>
            <person name="Cromes L."/>
            <person name="Curatti L."/>
            <person name="Du Z."/>
            <person name="Godsy E."/>
            <person name="Goodner B."/>
            <person name="Hellner-Burris K."/>
            <person name="Hernandez J.A."/>
            <person name="Houmiel K."/>
            <person name="Imperial J."/>
            <person name="Kennedy C."/>
            <person name="Larson T.J."/>
            <person name="Latreille P."/>
            <person name="Ligon L.S."/>
            <person name="Lu J."/>
            <person name="Maerk M."/>
            <person name="Miller N.M."/>
            <person name="Norton S."/>
            <person name="O'Carroll I.P."/>
            <person name="Paulsen I."/>
            <person name="Raulfs E.C."/>
            <person name="Roemer R."/>
            <person name="Rosser J."/>
            <person name="Segura D."/>
            <person name="Slater S."/>
            <person name="Stricklin S.L."/>
            <person name="Studholme D.J."/>
            <person name="Sun J."/>
            <person name="Viana C.J."/>
            <person name="Wallin E."/>
            <person name="Wang B."/>
            <person name="Wheeler C."/>
            <person name="Zhu H."/>
            <person name="Dean D.R."/>
            <person name="Dixon R."/>
            <person name="Wood D."/>
        </authorList>
    </citation>
    <scope>NUCLEOTIDE SEQUENCE [LARGE SCALE GENOMIC DNA]</scope>
    <source>
        <strain evidence="4">DJ / ATCC BAA-1303</strain>
    </source>
</reference>
<dbReference type="eggNOG" id="COG0715">
    <property type="taxonomic scope" value="Bacteria"/>
</dbReference>
<evidence type="ECO:0000313" key="3">
    <source>
        <dbReference type="EMBL" id="ACO79106.1"/>
    </source>
</evidence>
<dbReference type="Proteomes" id="UP000002424">
    <property type="component" value="Chromosome"/>
</dbReference>
<gene>
    <name evidence="3" type="ordered locus">Avin_29390</name>
</gene>
<name>C1DM19_AZOVD</name>
<dbReference type="EnsemblBacteria" id="ACO79106">
    <property type="protein sequence ID" value="ACO79106"/>
    <property type="gene ID" value="Avin_29390"/>
</dbReference>
<proteinExistence type="predicted"/>
<dbReference type="Gene3D" id="3.40.190.10">
    <property type="entry name" value="Periplasmic binding protein-like II"/>
    <property type="match status" value="2"/>
</dbReference>
<sequence>MNNHRSAHTRKALLPSVLRSALVLLCFTPLFAHAADVDASRLPESIPEGTRLVFGDQNEKVQTLLKASGHEEKLGFEIEYANFRGGPAILEAFRAGALDIATVGSTPPIQAQVAGEDLPIVAAAQSSEPAYGLAVSPGAKVTSLKALKGTKIAYAEGTARQPFVLKALREGGLGRKDVTLVPLRVDDFVDALRTGQVDVAALTEPHFSRYIGEGPDRQERHIPFGEHAVLPRELTFLYASAKSLKDEAKAAAIVSLVKHWIAANQWAEAHPEDWAKAFYVDRHGLSPQEALRIIAAQGKVRFPALEDLIAGQQADIDLLHEVGDIPSRLDARDEFDLRFDPVIARSLKAEETADVR</sequence>
<dbReference type="OrthoDB" id="5292144at2"/>
<dbReference type="AlphaFoldDB" id="C1DM19"/>
<feature type="chain" id="PRO_5002908611" evidence="1">
    <location>
        <begin position="35"/>
        <end position="356"/>
    </location>
</feature>
<accession>C1DM19</accession>
<dbReference type="HOGENOM" id="CLU_028871_2_1_6"/>
<feature type="signal peptide" evidence="1">
    <location>
        <begin position="1"/>
        <end position="34"/>
    </location>
</feature>
<dbReference type="KEGG" id="avn:Avin_29390"/>
<keyword evidence="1" id="KW-0732">Signal</keyword>